<sequence length="103" mass="11139">MTEILAVRPWGNGTTIHLFSPGYQPGKKKRHPAETVLCNGSGSIRNRRLVPLADALGWTKTTHQHDDGCDHAPWRWCRPCLGHAAHVAGLAEVIAAVIARGGT</sequence>
<proteinExistence type="predicted"/>
<organism evidence="1 2">
    <name type="scientific">Amycolatopsis plumensis</name>
    <dbReference type="NCBI Taxonomy" id="236508"/>
    <lineage>
        <taxon>Bacteria</taxon>
        <taxon>Bacillati</taxon>
        <taxon>Actinomycetota</taxon>
        <taxon>Actinomycetes</taxon>
        <taxon>Pseudonocardiales</taxon>
        <taxon>Pseudonocardiaceae</taxon>
        <taxon>Amycolatopsis</taxon>
    </lineage>
</organism>
<evidence type="ECO:0000313" key="2">
    <source>
        <dbReference type="Proteomes" id="UP001589535"/>
    </source>
</evidence>
<comment type="caution">
    <text evidence="1">The sequence shown here is derived from an EMBL/GenBank/DDBJ whole genome shotgun (WGS) entry which is preliminary data.</text>
</comment>
<dbReference type="EMBL" id="JBHMBK010000021">
    <property type="protein sequence ID" value="MFB9687680.1"/>
    <property type="molecule type" value="Genomic_DNA"/>
</dbReference>
<evidence type="ECO:0000313" key="1">
    <source>
        <dbReference type="EMBL" id="MFB9687680.1"/>
    </source>
</evidence>
<gene>
    <name evidence="1" type="ORF">ACFFTO_26170</name>
</gene>
<reference evidence="1 2" key="1">
    <citation type="submission" date="2024-09" db="EMBL/GenBank/DDBJ databases">
        <authorList>
            <person name="Sun Q."/>
            <person name="Mori K."/>
        </authorList>
    </citation>
    <scope>NUCLEOTIDE SEQUENCE [LARGE SCALE GENOMIC DNA]</scope>
    <source>
        <strain evidence="1 2">JCM 13852</strain>
    </source>
</reference>
<accession>A0ABV5U8G1</accession>
<name>A0ABV5U8G1_9PSEU</name>
<protein>
    <submittedName>
        <fullName evidence="1">Uncharacterized protein</fullName>
    </submittedName>
</protein>
<dbReference type="RefSeq" id="WP_378198439.1">
    <property type="nucleotide sequence ID" value="NZ_JBHMBK010000021.1"/>
</dbReference>
<keyword evidence="2" id="KW-1185">Reference proteome</keyword>
<dbReference type="Proteomes" id="UP001589535">
    <property type="component" value="Unassembled WGS sequence"/>
</dbReference>